<sequence length="102" mass="11278">MERFAQHQRRCVGGGGPNPWQGMTAVGGDASCVWQQRPYQYGRFYKLTPRNWKLGVTISLLGPEHPGLRGWVGFLDPWVSGGEALQNFGCGDRDGKLKACLV</sequence>
<name>A2YCR1_ORYSI</name>
<dbReference type="Proteomes" id="UP000007015">
    <property type="component" value="Chromosome 6"/>
</dbReference>
<reference evidence="1 2" key="1">
    <citation type="journal article" date="2005" name="PLoS Biol.">
        <title>The genomes of Oryza sativa: a history of duplications.</title>
        <authorList>
            <person name="Yu J."/>
            <person name="Wang J."/>
            <person name="Lin W."/>
            <person name="Li S."/>
            <person name="Li H."/>
            <person name="Zhou J."/>
            <person name="Ni P."/>
            <person name="Dong W."/>
            <person name="Hu S."/>
            <person name="Zeng C."/>
            <person name="Zhang J."/>
            <person name="Zhang Y."/>
            <person name="Li R."/>
            <person name="Xu Z."/>
            <person name="Li S."/>
            <person name="Li X."/>
            <person name="Zheng H."/>
            <person name="Cong L."/>
            <person name="Lin L."/>
            <person name="Yin J."/>
            <person name="Geng J."/>
            <person name="Li G."/>
            <person name="Shi J."/>
            <person name="Liu J."/>
            <person name="Lv H."/>
            <person name="Li J."/>
            <person name="Wang J."/>
            <person name="Deng Y."/>
            <person name="Ran L."/>
            <person name="Shi X."/>
            <person name="Wang X."/>
            <person name="Wu Q."/>
            <person name="Li C."/>
            <person name="Ren X."/>
            <person name="Wang J."/>
            <person name="Wang X."/>
            <person name="Li D."/>
            <person name="Liu D."/>
            <person name="Zhang X."/>
            <person name="Ji Z."/>
            <person name="Zhao W."/>
            <person name="Sun Y."/>
            <person name="Zhang Z."/>
            <person name="Bao J."/>
            <person name="Han Y."/>
            <person name="Dong L."/>
            <person name="Ji J."/>
            <person name="Chen P."/>
            <person name="Wu S."/>
            <person name="Liu J."/>
            <person name="Xiao Y."/>
            <person name="Bu D."/>
            <person name="Tan J."/>
            <person name="Yang L."/>
            <person name="Ye C."/>
            <person name="Zhang J."/>
            <person name="Xu J."/>
            <person name="Zhou Y."/>
            <person name="Yu Y."/>
            <person name="Zhang B."/>
            <person name="Zhuang S."/>
            <person name="Wei H."/>
            <person name="Liu B."/>
            <person name="Lei M."/>
            <person name="Yu H."/>
            <person name="Li Y."/>
            <person name="Xu H."/>
            <person name="Wei S."/>
            <person name="He X."/>
            <person name="Fang L."/>
            <person name="Zhang Z."/>
            <person name="Zhang Y."/>
            <person name="Huang X."/>
            <person name="Su Z."/>
            <person name="Tong W."/>
            <person name="Li J."/>
            <person name="Tong Z."/>
            <person name="Li S."/>
            <person name="Ye J."/>
            <person name="Wang L."/>
            <person name="Fang L."/>
            <person name="Lei T."/>
            <person name="Chen C."/>
            <person name="Chen H."/>
            <person name="Xu Z."/>
            <person name="Li H."/>
            <person name="Huang H."/>
            <person name="Zhang F."/>
            <person name="Xu H."/>
            <person name="Li N."/>
            <person name="Zhao C."/>
            <person name="Li S."/>
            <person name="Dong L."/>
            <person name="Huang Y."/>
            <person name="Li L."/>
            <person name="Xi Y."/>
            <person name="Qi Q."/>
            <person name="Li W."/>
            <person name="Zhang B."/>
            <person name="Hu W."/>
            <person name="Zhang Y."/>
            <person name="Tian X."/>
            <person name="Jiao Y."/>
            <person name="Liang X."/>
            <person name="Jin J."/>
            <person name="Gao L."/>
            <person name="Zheng W."/>
            <person name="Hao B."/>
            <person name="Liu S."/>
            <person name="Wang W."/>
            <person name="Yuan L."/>
            <person name="Cao M."/>
            <person name="McDermott J."/>
            <person name="Samudrala R."/>
            <person name="Wang J."/>
            <person name="Wong G.K."/>
            <person name="Yang H."/>
        </authorList>
    </citation>
    <scope>NUCLEOTIDE SEQUENCE [LARGE SCALE GENOMIC DNA]</scope>
    <source>
        <strain evidence="2">cv. 93-11</strain>
    </source>
</reference>
<dbReference type="EMBL" id="CM000131">
    <property type="protein sequence ID" value="EAZ00872.1"/>
    <property type="molecule type" value="Genomic_DNA"/>
</dbReference>
<dbReference type="HOGENOM" id="CLU_2282118_0_0_1"/>
<dbReference type="Gramene" id="BGIOSGA022882-TA">
    <property type="protein sequence ID" value="BGIOSGA022882-PA"/>
    <property type="gene ID" value="BGIOSGA022882"/>
</dbReference>
<proteinExistence type="predicted"/>
<dbReference type="AlphaFoldDB" id="A2YCR1"/>
<accession>A2YCR1</accession>
<protein>
    <submittedName>
        <fullName evidence="1">Uncharacterized protein</fullName>
    </submittedName>
</protein>
<gene>
    <name evidence="1" type="ORF">OsI_22897</name>
</gene>
<evidence type="ECO:0000313" key="1">
    <source>
        <dbReference type="EMBL" id="EAZ00872.1"/>
    </source>
</evidence>
<organism evidence="1 2">
    <name type="scientific">Oryza sativa subsp. indica</name>
    <name type="common">Rice</name>
    <dbReference type="NCBI Taxonomy" id="39946"/>
    <lineage>
        <taxon>Eukaryota</taxon>
        <taxon>Viridiplantae</taxon>
        <taxon>Streptophyta</taxon>
        <taxon>Embryophyta</taxon>
        <taxon>Tracheophyta</taxon>
        <taxon>Spermatophyta</taxon>
        <taxon>Magnoliopsida</taxon>
        <taxon>Liliopsida</taxon>
        <taxon>Poales</taxon>
        <taxon>Poaceae</taxon>
        <taxon>BOP clade</taxon>
        <taxon>Oryzoideae</taxon>
        <taxon>Oryzeae</taxon>
        <taxon>Oryzinae</taxon>
        <taxon>Oryza</taxon>
        <taxon>Oryza sativa</taxon>
    </lineage>
</organism>
<keyword evidence="2" id="KW-1185">Reference proteome</keyword>
<evidence type="ECO:0000313" key="2">
    <source>
        <dbReference type="Proteomes" id="UP000007015"/>
    </source>
</evidence>